<evidence type="ECO:0000313" key="2">
    <source>
        <dbReference type="Proteomes" id="UP001589755"/>
    </source>
</evidence>
<accession>A0ABV6DB83</accession>
<evidence type="ECO:0000313" key="1">
    <source>
        <dbReference type="EMBL" id="MFC0209881.1"/>
    </source>
</evidence>
<protein>
    <recommendedName>
        <fullName evidence="3">Deacetylase sirtuin-type domain-containing protein</fullName>
    </recommendedName>
</protein>
<keyword evidence="2" id="KW-1185">Reference proteome</keyword>
<reference evidence="1 2" key="1">
    <citation type="submission" date="2024-09" db="EMBL/GenBank/DDBJ databases">
        <authorList>
            <person name="Sun Q."/>
            <person name="Mori K."/>
        </authorList>
    </citation>
    <scope>NUCLEOTIDE SEQUENCE [LARGE SCALE GENOMIC DNA]</scope>
    <source>
        <strain evidence="1 2">CCM 8543</strain>
    </source>
</reference>
<proteinExistence type="predicted"/>
<comment type="caution">
    <text evidence="1">The sequence shown here is derived from an EMBL/GenBank/DDBJ whole genome shotgun (WGS) entry which is preliminary data.</text>
</comment>
<evidence type="ECO:0008006" key="3">
    <source>
        <dbReference type="Google" id="ProtNLM"/>
    </source>
</evidence>
<dbReference type="EMBL" id="JBHLXD010000032">
    <property type="protein sequence ID" value="MFC0209881.1"/>
    <property type="molecule type" value="Genomic_DNA"/>
</dbReference>
<organism evidence="1 2">
    <name type="scientific">Chelativorans intermedius</name>
    <dbReference type="NCBI Taxonomy" id="515947"/>
    <lineage>
        <taxon>Bacteria</taxon>
        <taxon>Pseudomonadati</taxon>
        <taxon>Pseudomonadota</taxon>
        <taxon>Alphaproteobacteria</taxon>
        <taxon>Hyphomicrobiales</taxon>
        <taxon>Phyllobacteriaceae</taxon>
        <taxon>Chelativorans</taxon>
    </lineage>
</organism>
<name>A0ABV6DB83_9HYPH</name>
<dbReference type="Proteomes" id="UP001589755">
    <property type="component" value="Unassembled WGS sequence"/>
</dbReference>
<dbReference type="RefSeq" id="WP_261522488.1">
    <property type="nucleotide sequence ID" value="NZ_JAODNW010000029.1"/>
</dbReference>
<gene>
    <name evidence="1" type="ORF">ACFFJ2_15870</name>
</gene>
<sequence>MTEAASQLQPAEDEEDIVLSLDAFVRSIGIRRGATLSFFIGAGASISSGLPSAEMCIWEWKRSIFLTNNPGLEDQFAELSLPGIRRRIQQWLDAQGRFPPEGAPEEYGFYDLPLFSGPLVSRACSPFVCHHSAA</sequence>